<proteinExistence type="predicted"/>
<feature type="non-terminal residue" evidence="3">
    <location>
        <position position="57"/>
    </location>
</feature>
<dbReference type="AlphaFoldDB" id="F0Y0A8"/>
<keyword evidence="4" id="KW-1185">Reference proteome</keyword>
<reference evidence="3 4" key="1">
    <citation type="journal article" date="2011" name="Proc. Natl. Acad. Sci. U.S.A.">
        <title>Niche of harmful alga Aureococcus anophagefferens revealed through ecogenomics.</title>
        <authorList>
            <person name="Gobler C.J."/>
            <person name="Berry D.L."/>
            <person name="Dyhrman S.T."/>
            <person name="Wilhelm S.W."/>
            <person name="Salamov A."/>
            <person name="Lobanov A.V."/>
            <person name="Zhang Y."/>
            <person name="Collier J.L."/>
            <person name="Wurch L.L."/>
            <person name="Kustka A.B."/>
            <person name="Dill B.D."/>
            <person name="Shah M."/>
            <person name="VerBerkmoes N.C."/>
            <person name="Kuo A."/>
            <person name="Terry A."/>
            <person name="Pangilinan J."/>
            <person name="Lindquist E.A."/>
            <person name="Lucas S."/>
            <person name="Paulsen I.T."/>
            <person name="Hattenrath-Lehmann T.K."/>
            <person name="Talmage S.C."/>
            <person name="Walker E.A."/>
            <person name="Koch F."/>
            <person name="Burson A.M."/>
            <person name="Marcoval M.A."/>
            <person name="Tang Y.Z."/>
            <person name="Lecleir G.R."/>
            <person name="Coyne K.J."/>
            <person name="Berg G.M."/>
            <person name="Bertrand E.M."/>
            <person name="Saito M.A."/>
            <person name="Gladyshev V.N."/>
            <person name="Grigoriev I.V."/>
        </authorList>
    </citation>
    <scope>NUCLEOTIDE SEQUENCE [LARGE SCALE GENOMIC DNA]</scope>
    <source>
        <strain evidence="4">CCMP 1984</strain>
    </source>
</reference>
<dbReference type="OrthoDB" id="26525at2759"/>
<dbReference type="Gene3D" id="1.10.238.10">
    <property type="entry name" value="EF-hand"/>
    <property type="match status" value="1"/>
</dbReference>
<dbReference type="EMBL" id="GL833122">
    <property type="protein sequence ID" value="EGB11778.1"/>
    <property type="molecule type" value="Genomic_DNA"/>
</dbReference>
<evidence type="ECO:0000313" key="4">
    <source>
        <dbReference type="Proteomes" id="UP000002729"/>
    </source>
</evidence>
<gene>
    <name evidence="3" type="ORF">AURANDRAFT_9213</name>
</gene>
<dbReference type="GO" id="GO:0005509">
    <property type="term" value="F:calcium ion binding"/>
    <property type="evidence" value="ECO:0007669"/>
    <property type="project" value="InterPro"/>
</dbReference>
<name>F0Y0A8_AURAN</name>
<dbReference type="GeneID" id="20229357"/>
<dbReference type="InterPro" id="IPR002048">
    <property type="entry name" value="EF_hand_dom"/>
</dbReference>
<dbReference type="Pfam" id="PF13499">
    <property type="entry name" value="EF-hand_7"/>
    <property type="match status" value="1"/>
</dbReference>
<feature type="non-terminal residue" evidence="3">
    <location>
        <position position="1"/>
    </location>
</feature>
<dbReference type="PROSITE" id="PS00018">
    <property type="entry name" value="EF_HAND_1"/>
    <property type="match status" value="1"/>
</dbReference>
<keyword evidence="1" id="KW-0106">Calcium</keyword>
<evidence type="ECO:0000313" key="3">
    <source>
        <dbReference type="EMBL" id="EGB11778.1"/>
    </source>
</evidence>
<dbReference type="PROSITE" id="PS50222">
    <property type="entry name" value="EF_HAND_2"/>
    <property type="match status" value="2"/>
</dbReference>
<dbReference type="KEGG" id="aaf:AURANDRAFT_9213"/>
<organism evidence="4">
    <name type="scientific">Aureococcus anophagefferens</name>
    <name type="common">Harmful bloom alga</name>
    <dbReference type="NCBI Taxonomy" id="44056"/>
    <lineage>
        <taxon>Eukaryota</taxon>
        <taxon>Sar</taxon>
        <taxon>Stramenopiles</taxon>
        <taxon>Ochrophyta</taxon>
        <taxon>Pelagophyceae</taxon>
        <taxon>Pelagomonadales</taxon>
        <taxon>Pelagomonadaceae</taxon>
        <taxon>Aureococcus</taxon>
    </lineage>
</organism>
<accession>F0Y0A8</accession>
<dbReference type="InterPro" id="IPR011992">
    <property type="entry name" value="EF-hand-dom_pair"/>
</dbReference>
<protein>
    <recommendedName>
        <fullName evidence="2">EF-hand domain-containing protein</fullName>
    </recommendedName>
</protein>
<dbReference type="Proteomes" id="UP000002729">
    <property type="component" value="Unassembled WGS sequence"/>
</dbReference>
<feature type="domain" description="EF-hand" evidence="2">
    <location>
        <begin position="1"/>
        <end position="27"/>
    </location>
</feature>
<dbReference type="InParanoid" id="F0Y0A8"/>
<evidence type="ECO:0000259" key="2">
    <source>
        <dbReference type="PROSITE" id="PS50222"/>
    </source>
</evidence>
<dbReference type="InterPro" id="IPR018247">
    <property type="entry name" value="EF_Hand_1_Ca_BS"/>
</dbReference>
<feature type="domain" description="EF-hand" evidence="2">
    <location>
        <begin position="28"/>
        <end position="57"/>
    </location>
</feature>
<evidence type="ECO:0000256" key="1">
    <source>
        <dbReference type="ARBA" id="ARBA00022837"/>
    </source>
</evidence>
<dbReference type="RefSeq" id="XP_009033570.1">
    <property type="nucleotide sequence ID" value="XM_009035322.1"/>
</dbReference>
<dbReference type="SUPFAM" id="SSF47473">
    <property type="entry name" value="EF-hand"/>
    <property type="match status" value="1"/>
</dbReference>
<sequence>FAALDEDGSGGISIAELEQSLTAIGLVRSHEELVNLVAEYDSDGTGNLGFREFVEVL</sequence>